<dbReference type="Pfam" id="PF06971">
    <property type="entry name" value="Put_DNA-bind_N"/>
    <property type="match status" value="1"/>
</dbReference>
<dbReference type="HOGENOM" id="CLU_061534_1_1_0"/>
<keyword evidence="5 6" id="KW-0804">Transcription</keyword>
<accession>D1B610</accession>
<keyword evidence="6" id="KW-0520">NAD</keyword>
<feature type="domain" description="CoA-binding" evidence="7">
    <location>
        <begin position="75"/>
        <end position="178"/>
    </location>
</feature>
<dbReference type="SMART" id="SM00881">
    <property type="entry name" value="CoA_binding"/>
    <property type="match status" value="1"/>
</dbReference>
<dbReference type="eggNOG" id="COG2344">
    <property type="taxonomic scope" value="Bacteria"/>
</dbReference>
<dbReference type="GO" id="GO:0045892">
    <property type="term" value="P:negative regulation of DNA-templated transcription"/>
    <property type="evidence" value="ECO:0007669"/>
    <property type="project" value="InterPro"/>
</dbReference>
<dbReference type="NCBIfam" id="NF003995">
    <property type="entry name" value="PRK05472.2-4"/>
    <property type="match status" value="1"/>
</dbReference>
<evidence type="ECO:0000256" key="1">
    <source>
        <dbReference type="ARBA" id="ARBA00022490"/>
    </source>
</evidence>
<name>D1B610_THEAS</name>
<dbReference type="PANTHER" id="PTHR35786">
    <property type="entry name" value="REDOX-SENSING TRANSCRIPTIONAL REPRESSOR REX"/>
    <property type="match status" value="1"/>
</dbReference>
<gene>
    <name evidence="6" type="primary">rex</name>
    <name evidence="8" type="ordered locus">Taci_1219</name>
</gene>
<dbReference type="SUPFAM" id="SSF46785">
    <property type="entry name" value="Winged helix' DNA-binding domain"/>
    <property type="match status" value="1"/>
</dbReference>
<comment type="function">
    <text evidence="6">Modulates transcription in response to changes in cellular NADH/NAD(+) redox state.</text>
</comment>
<keyword evidence="1 6" id="KW-0963">Cytoplasm</keyword>
<keyword evidence="9" id="KW-1185">Reference proteome</keyword>
<dbReference type="KEGG" id="tai:Taci_1219"/>
<dbReference type="InterPro" id="IPR036291">
    <property type="entry name" value="NAD(P)-bd_dom_sf"/>
</dbReference>
<dbReference type="Proteomes" id="UP000002030">
    <property type="component" value="Chromosome"/>
</dbReference>
<dbReference type="InterPro" id="IPR022876">
    <property type="entry name" value="Tscrpt_rep_Rex"/>
</dbReference>
<dbReference type="Pfam" id="PF02629">
    <property type="entry name" value="CoA_binding"/>
    <property type="match status" value="1"/>
</dbReference>
<dbReference type="Gene3D" id="3.40.50.720">
    <property type="entry name" value="NAD(P)-binding Rossmann-like Domain"/>
    <property type="match status" value="1"/>
</dbReference>
<keyword evidence="2 6" id="KW-0678">Repressor</keyword>
<organism evidence="8 9">
    <name type="scientific">Thermanaerovibrio acidaminovorans (strain ATCC 49978 / DSM 6589 / Su883)</name>
    <name type="common">Selenomonas acidaminovorans</name>
    <dbReference type="NCBI Taxonomy" id="525903"/>
    <lineage>
        <taxon>Bacteria</taxon>
        <taxon>Thermotogati</taxon>
        <taxon>Synergistota</taxon>
        <taxon>Synergistia</taxon>
        <taxon>Synergistales</taxon>
        <taxon>Synergistaceae</taxon>
        <taxon>Thermanaerovibrio</taxon>
    </lineage>
</organism>
<evidence type="ECO:0000259" key="7">
    <source>
        <dbReference type="SMART" id="SM00881"/>
    </source>
</evidence>
<dbReference type="PANTHER" id="PTHR35786:SF1">
    <property type="entry name" value="REDOX-SENSING TRANSCRIPTIONAL REPRESSOR REX 1"/>
    <property type="match status" value="1"/>
</dbReference>
<keyword evidence="4 6" id="KW-0238">DNA-binding</keyword>
<dbReference type="NCBIfam" id="NF003996">
    <property type="entry name" value="PRK05472.2-5"/>
    <property type="match status" value="1"/>
</dbReference>
<dbReference type="InterPro" id="IPR036388">
    <property type="entry name" value="WH-like_DNA-bd_sf"/>
</dbReference>
<evidence type="ECO:0000313" key="9">
    <source>
        <dbReference type="Proteomes" id="UP000002030"/>
    </source>
</evidence>
<dbReference type="NCBIfam" id="NF003994">
    <property type="entry name" value="PRK05472.2-3"/>
    <property type="match status" value="1"/>
</dbReference>
<dbReference type="PATRIC" id="fig|525903.6.peg.1219"/>
<feature type="binding site" evidence="6">
    <location>
        <begin position="87"/>
        <end position="92"/>
    </location>
    <ligand>
        <name>NAD(+)</name>
        <dbReference type="ChEBI" id="CHEBI:57540"/>
    </ligand>
</feature>
<reference evidence="8 9" key="1">
    <citation type="journal article" date="2009" name="Stand. Genomic Sci.">
        <title>Complete genome sequence of Thermanaerovibrio acidaminovorans type strain (Su883).</title>
        <authorList>
            <person name="Chovatia M."/>
            <person name="Sikorski J."/>
            <person name="Schroder M."/>
            <person name="Lapidus A."/>
            <person name="Nolan M."/>
            <person name="Tice H."/>
            <person name="Glavina Del Rio T."/>
            <person name="Copeland A."/>
            <person name="Cheng J.F."/>
            <person name="Lucas S."/>
            <person name="Chen F."/>
            <person name="Bruce D."/>
            <person name="Goodwin L."/>
            <person name="Pitluck S."/>
            <person name="Ivanova N."/>
            <person name="Mavromatis K."/>
            <person name="Ovchinnikova G."/>
            <person name="Pati A."/>
            <person name="Chen A."/>
            <person name="Palaniappan K."/>
            <person name="Land M."/>
            <person name="Hauser L."/>
            <person name="Chang Y.J."/>
            <person name="Jeffries C.D."/>
            <person name="Chain P."/>
            <person name="Saunders E."/>
            <person name="Detter J.C."/>
            <person name="Brettin T."/>
            <person name="Rohde M."/>
            <person name="Goker M."/>
            <person name="Spring S."/>
            <person name="Bristow J."/>
            <person name="Markowitz V."/>
            <person name="Hugenholtz P."/>
            <person name="Kyrpides N.C."/>
            <person name="Klenk H.P."/>
            <person name="Eisen J.A."/>
        </authorList>
    </citation>
    <scope>NUCLEOTIDE SEQUENCE [LARGE SCALE GENOMIC DNA]</scope>
    <source>
        <strain evidence="9">ATCC 49978 / DSM 6589 / Su883</strain>
    </source>
</reference>
<dbReference type="AlphaFoldDB" id="D1B610"/>
<dbReference type="InterPro" id="IPR009718">
    <property type="entry name" value="Rex_DNA-bd_C_dom"/>
</dbReference>
<dbReference type="InterPro" id="IPR003781">
    <property type="entry name" value="CoA-bd"/>
</dbReference>
<protein>
    <recommendedName>
        <fullName evidence="6">Redox-sensing transcriptional repressor Rex</fullName>
    </recommendedName>
</protein>
<dbReference type="OrthoDB" id="9784760at2"/>
<dbReference type="EnsemblBacteria" id="ACZ19451">
    <property type="protein sequence ID" value="ACZ19451"/>
    <property type="gene ID" value="Taci_1219"/>
</dbReference>
<proteinExistence type="inferred from homology"/>
<evidence type="ECO:0000256" key="4">
    <source>
        <dbReference type="ARBA" id="ARBA00023125"/>
    </source>
</evidence>
<dbReference type="RefSeq" id="WP_012869963.1">
    <property type="nucleotide sequence ID" value="NC_013522.1"/>
</dbReference>
<evidence type="ECO:0000256" key="3">
    <source>
        <dbReference type="ARBA" id="ARBA00023015"/>
    </source>
</evidence>
<dbReference type="SUPFAM" id="SSF51735">
    <property type="entry name" value="NAD(P)-binding Rossmann-fold domains"/>
    <property type="match status" value="1"/>
</dbReference>
<comment type="subunit">
    <text evidence="6">Homodimer.</text>
</comment>
<dbReference type="EMBL" id="CP001818">
    <property type="protein sequence ID" value="ACZ19451.1"/>
    <property type="molecule type" value="Genomic_DNA"/>
</dbReference>
<comment type="subcellular location">
    <subcellularLocation>
        <location evidence="6">Cytoplasm</location>
    </subcellularLocation>
</comment>
<dbReference type="HAMAP" id="MF_01131">
    <property type="entry name" value="Rex"/>
    <property type="match status" value="1"/>
</dbReference>
<feature type="DNA-binding region" description="H-T-H motif" evidence="6">
    <location>
        <begin position="13"/>
        <end position="52"/>
    </location>
</feature>
<comment type="similarity">
    <text evidence="6">Belongs to the transcriptional regulatory Rex family.</text>
</comment>
<sequence>MRVAEPTVERLVQYYRLLEQLREEGRLVVSSHQMGEMLGIKASQVRKDLSYFGEIGKRGVGYHVDRLYGHISRILASPQIWRIGLVGVGHLGYALLGHSAFRSDKFRIDALFDVDPAKVGQEISGVPCFHLNDLPEVVRERDIQVLILTVPASAAQACVDKAVESQVVKGILSFASTALVAPEGMLVYRVDISVELEKLLFFLKGGAGV</sequence>
<dbReference type="NCBIfam" id="NF003989">
    <property type="entry name" value="PRK05472.1-3"/>
    <property type="match status" value="1"/>
</dbReference>
<evidence type="ECO:0000256" key="5">
    <source>
        <dbReference type="ARBA" id="ARBA00023163"/>
    </source>
</evidence>
<keyword evidence="3 6" id="KW-0805">Transcription regulation</keyword>
<dbReference type="InterPro" id="IPR036390">
    <property type="entry name" value="WH_DNA-bd_sf"/>
</dbReference>
<dbReference type="Gene3D" id="1.10.10.10">
    <property type="entry name" value="Winged helix-like DNA-binding domain superfamily/Winged helix DNA-binding domain"/>
    <property type="match status" value="1"/>
</dbReference>
<dbReference type="STRING" id="525903.Taci_1219"/>
<evidence type="ECO:0000256" key="2">
    <source>
        <dbReference type="ARBA" id="ARBA00022491"/>
    </source>
</evidence>
<dbReference type="GO" id="GO:0051775">
    <property type="term" value="P:response to redox state"/>
    <property type="evidence" value="ECO:0007669"/>
    <property type="project" value="InterPro"/>
</dbReference>
<dbReference type="GO" id="GO:0003677">
    <property type="term" value="F:DNA binding"/>
    <property type="evidence" value="ECO:0007669"/>
    <property type="project" value="UniProtKB-UniRule"/>
</dbReference>
<evidence type="ECO:0000313" key="8">
    <source>
        <dbReference type="EMBL" id="ACZ19451.1"/>
    </source>
</evidence>
<evidence type="ECO:0000256" key="6">
    <source>
        <dbReference type="HAMAP-Rule" id="MF_01131"/>
    </source>
</evidence>
<dbReference type="GO" id="GO:0003700">
    <property type="term" value="F:DNA-binding transcription factor activity"/>
    <property type="evidence" value="ECO:0007669"/>
    <property type="project" value="UniProtKB-UniRule"/>
</dbReference>
<dbReference type="GO" id="GO:0005737">
    <property type="term" value="C:cytoplasm"/>
    <property type="evidence" value="ECO:0007669"/>
    <property type="project" value="UniProtKB-SubCell"/>
</dbReference>